<dbReference type="EMBL" id="JAOAOG010000045">
    <property type="protein sequence ID" value="KAJ6252406.1"/>
    <property type="molecule type" value="Genomic_DNA"/>
</dbReference>
<dbReference type="InterPro" id="IPR028389">
    <property type="entry name" value="POT1"/>
</dbReference>
<keyword evidence="2" id="KW-0158">Chromosome</keyword>
<proteinExistence type="predicted"/>
<evidence type="ECO:0000256" key="1">
    <source>
        <dbReference type="ARBA" id="ARBA00004574"/>
    </source>
</evidence>
<sequence>MLRKRSYQNPEEHLKRRKTKDEYNFVSIQQSKPKNQNKFNMVGVVAECTTLFKSPQNNFGSSFILVDPETCDVESGFQIFLYSDTRDNFPIIQQYDIIFIWDVYPYKHSNKIGGFIRLREISQNLLIYENFATQSIEPKITLHQKVRMCQHNLNYLNDLRLWSVKNKKQLKCSTRYCKNLQEINFIGNYRFDLISKIQNIVKQKTKWIITVWDGITKEIEIHYDNLISFTLVRVGHWVKIRYLKVIDSVLQTTNQTRVMILKYDYQGIEHIKKNKNIPQKIIYNQRNYINGKNNKNINNNNNITNTNNNNNNNNNIDNNNNDKKFNNLGINQNIIYQNNQYLFTTAINYNKKFKLSTIKQIKQDTRRNASFFINAVAIANFPIKIEDFYRTKKIPSISTLPSTYEKFYLFELTLKDKNQDILNVLLAYSDAEYFLNLPNSGPRCLKQDHKTCKEIENRIFGLKKNTRSSYWIIQSYVPRSKQTKKYRVYRTQLKLLEK</sequence>
<evidence type="ECO:0000313" key="6">
    <source>
        <dbReference type="EMBL" id="KAJ6252406.1"/>
    </source>
</evidence>
<dbReference type="InterPro" id="IPR012340">
    <property type="entry name" value="NA-bd_OB-fold"/>
</dbReference>
<accession>A0ABQ8Z683</accession>
<dbReference type="SUPFAM" id="SSF50249">
    <property type="entry name" value="Nucleic acid-binding proteins"/>
    <property type="match status" value="1"/>
</dbReference>
<keyword evidence="3" id="KW-0779">Telomere</keyword>
<organism evidence="6 7">
    <name type="scientific">Anaeramoeba flamelloides</name>
    <dbReference type="NCBI Taxonomy" id="1746091"/>
    <lineage>
        <taxon>Eukaryota</taxon>
        <taxon>Metamonada</taxon>
        <taxon>Anaeramoebidae</taxon>
        <taxon>Anaeramoeba</taxon>
    </lineage>
</organism>
<dbReference type="Pfam" id="PF02765">
    <property type="entry name" value="POT1"/>
    <property type="match status" value="1"/>
</dbReference>
<reference evidence="6" key="1">
    <citation type="submission" date="2022-08" db="EMBL/GenBank/DDBJ databases">
        <title>Novel sulfate-reducing endosymbionts in the free-living metamonad Anaeramoeba.</title>
        <authorList>
            <person name="Jerlstrom-Hultqvist J."/>
            <person name="Cepicka I."/>
            <person name="Gallot-Lavallee L."/>
            <person name="Salas-Leiva D."/>
            <person name="Curtis B.A."/>
            <person name="Zahonova K."/>
            <person name="Pipaliya S."/>
            <person name="Dacks J."/>
            <person name="Roger A.J."/>
        </authorList>
    </citation>
    <scope>NUCLEOTIDE SEQUENCE</scope>
    <source>
        <strain evidence="6">Schooner1</strain>
    </source>
</reference>
<evidence type="ECO:0000256" key="4">
    <source>
        <dbReference type="ARBA" id="ARBA00023125"/>
    </source>
</evidence>
<comment type="caution">
    <text evidence="6">The sequence shown here is derived from an EMBL/GenBank/DDBJ whole genome shotgun (WGS) entry which is preliminary data.</text>
</comment>
<name>A0ABQ8Z683_9EUKA</name>
<dbReference type="PANTHER" id="PTHR14513">
    <property type="entry name" value="PROTECTION OF TELOMERES 1"/>
    <property type="match status" value="1"/>
</dbReference>
<feature type="domain" description="Telomeric single stranded DNA binding POT1/Cdc13" evidence="5">
    <location>
        <begin position="25"/>
        <end position="163"/>
    </location>
</feature>
<comment type="subcellular location">
    <subcellularLocation>
        <location evidence="1">Chromosome</location>
        <location evidence="1">Telomere</location>
    </subcellularLocation>
</comment>
<dbReference type="PANTHER" id="PTHR14513:SF0">
    <property type="entry name" value="PROTECTION OF TELOMERES PROTEIN 1"/>
    <property type="match status" value="1"/>
</dbReference>
<evidence type="ECO:0000256" key="3">
    <source>
        <dbReference type="ARBA" id="ARBA00022895"/>
    </source>
</evidence>
<gene>
    <name evidence="6" type="ORF">M0813_14258</name>
</gene>
<keyword evidence="4" id="KW-0238">DNA-binding</keyword>
<dbReference type="Proteomes" id="UP001150062">
    <property type="component" value="Unassembled WGS sequence"/>
</dbReference>
<dbReference type="Gene3D" id="2.40.50.140">
    <property type="entry name" value="Nucleic acid-binding proteins"/>
    <property type="match status" value="1"/>
</dbReference>
<evidence type="ECO:0000313" key="7">
    <source>
        <dbReference type="Proteomes" id="UP001150062"/>
    </source>
</evidence>
<keyword evidence="7" id="KW-1185">Reference proteome</keyword>
<protein>
    <submittedName>
        <fullName evidence="6">Protection of telomeres protein</fullName>
    </submittedName>
</protein>
<evidence type="ECO:0000256" key="2">
    <source>
        <dbReference type="ARBA" id="ARBA00022454"/>
    </source>
</evidence>
<dbReference type="InterPro" id="IPR011564">
    <property type="entry name" value="Telomer_end-bd_POT1/Cdc13"/>
</dbReference>
<evidence type="ECO:0000259" key="5">
    <source>
        <dbReference type="Pfam" id="PF02765"/>
    </source>
</evidence>